<protein>
    <submittedName>
        <fullName evidence="1">Uncharacterized protein</fullName>
    </submittedName>
</protein>
<dbReference type="EMBL" id="MU274901">
    <property type="protein sequence ID" value="KAI0093707.1"/>
    <property type="molecule type" value="Genomic_DNA"/>
</dbReference>
<evidence type="ECO:0000313" key="1">
    <source>
        <dbReference type="EMBL" id="KAI0093707.1"/>
    </source>
</evidence>
<proteinExistence type="predicted"/>
<organism evidence="1 2">
    <name type="scientific">Irpex rosettiformis</name>
    <dbReference type="NCBI Taxonomy" id="378272"/>
    <lineage>
        <taxon>Eukaryota</taxon>
        <taxon>Fungi</taxon>
        <taxon>Dikarya</taxon>
        <taxon>Basidiomycota</taxon>
        <taxon>Agaricomycotina</taxon>
        <taxon>Agaricomycetes</taxon>
        <taxon>Polyporales</taxon>
        <taxon>Irpicaceae</taxon>
        <taxon>Irpex</taxon>
    </lineage>
</organism>
<accession>A0ACB8UH92</accession>
<name>A0ACB8UH92_9APHY</name>
<comment type="caution">
    <text evidence="1">The sequence shown here is derived from an EMBL/GenBank/DDBJ whole genome shotgun (WGS) entry which is preliminary data.</text>
</comment>
<keyword evidence="2" id="KW-1185">Reference proteome</keyword>
<evidence type="ECO:0000313" key="2">
    <source>
        <dbReference type="Proteomes" id="UP001055072"/>
    </source>
</evidence>
<dbReference type="Proteomes" id="UP001055072">
    <property type="component" value="Unassembled WGS sequence"/>
</dbReference>
<reference evidence="1" key="1">
    <citation type="journal article" date="2021" name="Environ. Microbiol.">
        <title>Gene family expansions and transcriptome signatures uncover fungal adaptations to wood decay.</title>
        <authorList>
            <person name="Hage H."/>
            <person name="Miyauchi S."/>
            <person name="Viragh M."/>
            <person name="Drula E."/>
            <person name="Min B."/>
            <person name="Chaduli D."/>
            <person name="Navarro D."/>
            <person name="Favel A."/>
            <person name="Norest M."/>
            <person name="Lesage-Meessen L."/>
            <person name="Balint B."/>
            <person name="Merenyi Z."/>
            <person name="de Eugenio L."/>
            <person name="Morin E."/>
            <person name="Martinez A.T."/>
            <person name="Baldrian P."/>
            <person name="Stursova M."/>
            <person name="Martinez M.J."/>
            <person name="Novotny C."/>
            <person name="Magnuson J.K."/>
            <person name="Spatafora J.W."/>
            <person name="Maurice S."/>
            <person name="Pangilinan J."/>
            <person name="Andreopoulos W."/>
            <person name="LaButti K."/>
            <person name="Hundley H."/>
            <person name="Na H."/>
            <person name="Kuo A."/>
            <person name="Barry K."/>
            <person name="Lipzen A."/>
            <person name="Henrissat B."/>
            <person name="Riley R."/>
            <person name="Ahrendt S."/>
            <person name="Nagy L.G."/>
            <person name="Grigoriev I.V."/>
            <person name="Martin F."/>
            <person name="Rosso M.N."/>
        </authorList>
    </citation>
    <scope>NUCLEOTIDE SEQUENCE</scope>
    <source>
        <strain evidence="1">CBS 384.51</strain>
    </source>
</reference>
<sequence length="362" mass="40397">MYPRKEKPSVESKRYFSPTPDDLRALVFDYLCYGSYTKTARAFMRDSLVQRTDIDEDESMDVDDGATESPIDLASEDRLRLAQLRKEIKIQILSGKVDEAITLLNTYFPAVLAQEHPAHPISSASPDTFAYIAPRSIDPTHLLLDLRILGFIEAARTVSLPYHPPGSSTLLTPSPSHTFPKPPKSSYARDDSEPSEQQQLLLHKAQKLYSDAGCLPKPEDRALYLKELGNVSALLAYTVPEESTLAAYLDQARREEMADQIEGAILYHTGELAVSKIELGVRYTSVMWDWLNNDSVSLPPLAKRPPGVQRFLSCLPFNNKSNEPSASTTVDHTSSGKKSPEKDGELRVPPFDLTDFLDAKLR</sequence>
<gene>
    <name evidence="1" type="ORF">BDY19DRAFT_918422</name>
</gene>